<evidence type="ECO:0000313" key="2">
    <source>
        <dbReference type="Proteomes" id="UP001066276"/>
    </source>
</evidence>
<accession>A0AAV7USB4</accession>
<dbReference type="Proteomes" id="UP001066276">
    <property type="component" value="Chromosome 2_2"/>
</dbReference>
<evidence type="ECO:0000313" key="1">
    <source>
        <dbReference type="EMBL" id="KAJ1191145.1"/>
    </source>
</evidence>
<reference evidence="1" key="1">
    <citation type="journal article" date="2022" name="bioRxiv">
        <title>Sequencing and chromosome-scale assembly of the giantPleurodeles waltlgenome.</title>
        <authorList>
            <person name="Brown T."/>
            <person name="Elewa A."/>
            <person name="Iarovenko S."/>
            <person name="Subramanian E."/>
            <person name="Araus A.J."/>
            <person name="Petzold A."/>
            <person name="Susuki M."/>
            <person name="Suzuki K.-i.T."/>
            <person name="Hayashi T."/>
            <person name="Toyoda A."/>
            <person name="Oliveira C."/>
            <person name="Osipova E."/>
            <person name="Leigh N.D."/>
            <person name="Simon A."/>
            <person name="Yun M.H."/>
        </authorList>
    </citation>
    <scope>NUCLEOTIDE SEQUENCE</scope>
    <source>
        <strain evidence="1">20211129_DDA</strain>
        <tissue evidence="1">Liver</tissue>
    </source>
</reference>
<sequence length="101" mass="11137">MSTWRPCFRQDPWPAYDSHESCLMQQPPVDTGALLCCGGGRKERTQPHRVNGSQTGTAPFRGACLTSRWWVLHEVGRACCGAEAGDHSPGALDWARDVPWA</sequence>
<gene>
    <name evidence="1" type="ORF">NDU88_000461</name>
</gene>
<proteinExistence type="predicted"/>
<protein>
    <submittedName>
        <fullName evidence="1">Uncharacterized protein</fullName>
    </submittedName>
</protein>
<dbReference type="EMBL" id="JANPWB010000004">
    <property type="protein sequence ID" value="KAJ1191145.1"/>
    <property type="molecule type" value="Genomic_DNA"/>
</dbReference>
<name>A0AAV7USB4_PLEWA</name>
<organism evidence="1 2">
    <name type="scientific">Pleurodeles waltl</name>
    <name type="common">Iberian ribbed newt</name>
    <dbReference type="NCBI Taxonomy" id="8319"/>
    <lineage>
        <taxon>Eukaryota</taxon>
        <taxon>Metazoa</taxon>
        <taxon>Chordata</taxon>
        <taxon>Craniata</taxon>
        <taxon>Vertebrata</taxon>
        <taxon>Euteleostomi</taxon>
        <taxon>Amphibia</taxon>
        <taxon>Batrachia</taxon>
        <taxon>Caudata</taxon>
        <taxon>Salamandroidea</taxon>
        <taxon>Salamandridae</taxon>
        <taxon>Pleurodelinae</taxon>
        <taxon>Pleurodeles</taxon>
    </lineage>
</organism>
<dbReference type="AlphaFoldDB" id="A0AAV7USB4"/>
<comment type="caution">
    <text evidence="1">The sequence shown here is derived from an EMBL/GenBank/DDBJ whole genome shotgun (WGS) entry which is preliminary data.</text>
</comment>
<keyword evidence="2" id="KW-1185">Reference proteome</keyword>